<dbReference type="CDD" id="cd22191">
    <property type="entry name" value="DPBB_RlpA_EXP_N-like"/>
    <property type="match status" value="1"/>
</dbReference>
<dbReference type="AlphaFoldDB" id="A0AAD5UPI4"/>
<evidence type="ECO:0000256" key="1">
    <source>
        <dbReference type="ARBA" id="ARBA00022729"/>
    </source>
</evidence>
<keyword evidence="3" id="KW-1185">Reference proteome</keyword>
<dbReference type="SUPFAM" id="SSF50685">
    <property type="entry name" value="Barwin-like endoglucanases"/>
    <property type="match status" value="1"/>
</dbReference>
<name>A0AAD5UPI4_9APHY</name>
<protein>
    <recommendedName>
        <fullName evidence="4">RlpA-like protein double-psi beta-barrel domain-containing protein</fullName>
    </recommendedName>
</protein>
<keyword evidence="1" id="KW-0732">Signal</keyword>
<evidence type="ECO:0000313" key="2">
    <source>
        <dbReference type="EMBL" id="KAJ3473943.1"/>
    </source>
</evidence>
<dbReference type="PANTHER" id="PTHR31836">
    <property type="match status" value="1"/>
</dbReference>
<gene>
    <name evidence="2" type="ORF">NLI96_g12739</name>
</gene>
<dbReference type="EMBL" id="JANAWD010001200">
    <property type="protein sequence ID" value="KAJ3473943.1"/>
    <property type="molecule type" value="Genomic_DNA"/>
</dbReference>
<organism evidence="2 3">
    <name type="scientific">Meripilus lineatus</name>
    <dbReference type="NCBI Taxonomy" id="2056292"/>
    <lineage>
        <taxon>Eukaryota</taxon>
        <taxon>Fungi</taxon>
        <taxon>Dikarya</taxon>
        <taxon>Basidiomycota</taxon>
        <taxon>Agaricomycotina</taxon>
        <taxon>Agaricomycetes</taxon>
        <taxon>Polyporales</taxon>
        <taxon>Meripilaceae</taxon>
        <taxon>Meripilus</taxon>
    </lineage>
</organism>
<evidence type="ECO:0008006" key="4">
    <source>
        <dbReference type="Google" id="ProtNLM"/>
    </source>
</evidence>
<dbReference type="Gene3D" id="2.40.40.10">
    <property type="entry name" value="RlpA-like domain"/>
    <property type="match status" value="1"/>
</dbReference>
<dbReference type="InterPro" id="IPR036908">
    <property type="entry name" value="RlpA-like_sf"/>
</dbReference>
<dbReference type="Proteomes" id="UP001212997">
    <property type="component" value="Unassembled WGS sequence"/>
</dbReference>
<dbReference type="InterPro" id="IPR051477">
    <property type="entry name" value="Expansin_CellWall"/>
</dbReference>
<dbReference type="PANTHER" id="PTHR31836:SF28">
    <property type="entry name" value="SRCR DOMAIN-CONTAINING PROTEIN-RELATED"/>
    <property type="match status" value="1"/>
</dbReference>
<comment type="caution">
    <text evidence="2">The sequence shown here is derived from an EMBL/GenBank/DDBJ whole genome shotgun (WGS) entry which is preliminary data.</text>
</comment>
<evidence type="ECO:0000313" key="3">
    <source>
        <dbReference type="Proteomes" id="UP001212997"/>
    </source>
</evidence>
<accession>A0AAD5UPI4</accession>
<sequence length="115" mass="12407">MAASPGDELMERDTNTHLAKRFSNARFTWYNVGLGACGRTNVPSDFVVALNGVQWANRAHCGKRITISARGKTTQATIVDLCPGCPNNGLDLSSGLFKFFAPLDVGVITGSWNFN</sequence>
<reference evidence="2" key="1">
    <citation type="submission" date="2022-07" db="EMBL/GenBank/DDBJ databases">
        <title>Genome Sequence of Physisporinus lineatus.</title>
        <authorList>
            <person name="Buettner E."/>
        </authorList>
    </citation>
    <scope>NUCLEOTIDE SEQUENCE</scope>
    <source>
        <strain evidence="2">VT162</strain>
    </source>
</reference>
<proteinExistence type="predicted"/>